<keyword evidence="3" id="KW-1185">Reference proteome</keyword>
<dbReference type="Proteomes" id="UP001623330">
    <property type="component" value="Unassembled WGS sequence"/>
</dbReference>
<organism evidence="2 3">
    <name type="scientific">Nakaseomyces bracarensis</name>
    <dbReference type="NCBI Taxonomy" id="273131"/>
    <lineage>
        <taxon>Eukaryota</taxon>
        <taxon>Fungi</taxon>
        <taxon>Dikarya</taxon>
        <taxon>Ascomycota</taxon>
        <taxon>Saccharomycotina</taxon>
        <taxon>Saccharomycetes</taxon>
        <taxon>Saccharomycetales</taxon>
        <taxon>Saccharomycetaceae</taxon>
        <taxon>Nakaseomyces</taxon>
    </lineage>
</organism>
<sequence>MDIELDSTKPYKVPSFPVTLLLSIVARKNFIVLFDKDREGLNEGVSHEQLLKESIDKTFEKCVLNYDIKYHMVGKITDELIEEVRYKDKSTHGPSSEQEIDREDDDHTKLDDDRQLMELYIIEDINTRSLEDYTELGKLMREGYLYNVRHNRIPGNKPHWKLFIGTVLWNRDDYNIPEDVLNMGKEDKKYSHKHGQSFKFKSFATGFEDWIRHKFWLVTTIEIPTIKPVIEVEDVDEQQSFDSVVYTKEKKNSNGPAVEKEVDEEDGDKDVDDEVTKNYEGYENIHIQASLRRYLLDIMVHIRTHRLSFNARGGGVHKNSYSDIIILSRLIAIRDNRKFVTPQHVRLASMWYFPSQLSIIDDSMKDNSILYGSKPELVRELMKRLVFVRNKKIVEMNNPLFIEALIVRNAIKKIVPPV</sequence>
<reference evidence="2 3" key="1">
    <citation type="submission" date="2024-05" db="EMBL/GenBank/DDBJ databases">
        <title>Long read based assembly of the Candida bracarensis genome reveals expanded adhesin content.</title>
        <authorList>
            <person name="Marcet-Houben M."/>
            <person name="Ksiezopolska E."/>
            <person name="Gabaldon T."/>
        </authorList>
    </citation>
    <scope>NUCLEOTIDE SEQUENCE [LARGE SCALE GENOMIC DNA]</scope>
    <source>
        <strain evidence="2 3">CBM6</strain>
    </source>
</reference>
<evidence type="ECO:0000256" key="1">
    <source>
        <dbReference type="SAM" id="MobiDB-lite"/>
    </source>
</evidence>
<gene>
    <name evidence="2" type="ORF">RNJ44_02640</name>
</gene>
<accession>A0ABR4NZT5</accession>
<evidence type="ECO:0000313" key="3">
    <source>
        <dbReference type="Proteomes" id="UP001623330"/>
    </source>
</evidence>
<name>A0ABR4NZT5_9SACH</name>
<comment type="caution">
    <text evidence="2">The sequence shown here is derived from an EMBL/GenBank/DDBJ whole genome shotgun (WGS) entry which is preliminary data.</text>
</comment>
<feature type="region of interest" description="Disordered" evidence="1">
    <location>
        <begin position="87"/>
        <end position="108"/>
    </location>
</feature>
<proteinExistence type="predicted"/>
<dbReference type="EMBL" id="JBEVYD010000002">
    <property type="protein sequence ID" value="KAL3234852.1"/>
    <property type="molecule type" value="Genomic_DNA"/>
</dbReference>
<protein>
    <submittedName>
        <fullName evidence="2">Maintenance of telomere capping protein 2</fullName>
    </submittedName>
</protein>
<evidence type="ECO:0000313" key="2">
    <source>
        <dbReference type="EMBL" id="KAL3234852.1"/>
    </source>
</evidence>